<dbReference type="SUPFAM" id="SSF52540">
    <property type="entry name" value="P-loop containing nucleoside triphosphate hydrolases"/>
    <property type="match status" value="1"/>
</dbReference>
<keyword evidence="2" id="KW-0547">Nucleotide-binding</keyword>
<sequence length="681" mass="75733">MFISLKMRDRLSDHIAKIFKSTQLVSPKNRFPTQEPINLVRPAGSVRDRSEMEGKLSALERRMEGRMNVLEGRMEAVETTVDRLKTKRQGSSGGESGFSERQQRRTKRGRRCGIGLGLEVHGKKFCDPEGDGKGKLRLMYVCMEGSKTQTPTWKGLREALIRRFGGRDKGTMFERLAVVKQKSDFEMLVAQTKGMTKDKLLGYFFVGLQDLLTGMEVARGVEEASRGARTAGRTGDKSGQSWGRYQGGNHHSKIGTVQIGLGRSGYDETTRREGPRETIASRAGSSIVSDGRKKLTRSCCRDVPVNVGETKGSDHLLGRIKDGLQTGGRGGNNKRGRGGNNKRGPHIGTKNSDTESIDKESGGGGDFGLDPGEGRDKPRDCKNQSRLNKGQNRGVVIVVPGDLPPVRNTIQRIMLTVNGYYQAFSREFMRVNGTTQAPVMNFAAETSLGVVTIKTLNMVNRFLNNYLKLVAMDATVFFHANGLVGLSLSYALTLKESQVFWSRMYSMMSDHIIYAERIKQFIHIPTLFKGSIKTNLDPLGFYEDDEIWKALEKCQLKDTVGKLPSLLDFSVSDEDGNWSFGQCQLFCLSRVLLKWNKILVLDEATVSIDSAIDAILQQLIRQEFAEGTIILEDVLTIQEQLSDFNLEDKVAHQADHLYPVERKFGSLVGCYSSAVAILNKE</sequence>
<feature type="compositionally biased region" description="Basic and acidic residues" evidence="6">
    <location>
        <begin position="311"/>
        <end position="322"/>
    </location>
</feature>
<dbReference type="Gene3D" id="3.40.50.300">
    <property type="entry name" value="P-loop containing nucleotide triphosphate hydrolases"/>
    <property type="match status" value="1"/>
</dbReference>
<keyword evidence="8" id="KW-1185">Reference proteome</keyword>
<feature type="compositionally biased region" description="Basic and acidic residues" evidence="6">
    <location>
        <begin position="352"/>
        <end position="361"/>
    </location>
</feature>
<reference evidence="7 8" key="1">
    <citation type="journal article" date="2023" name="Life. Sci Alliance">
        <title>Evolutionary insights into 3D genome organization and epigenetic landscape of Vigna mungo.</title>
        <authorList>
            <person name="Junaid A."/>
            <person name="Singh B."/>
            <person name="Bhatia S."/>
        </authorList>
    </citation>
    <scope>NUCLEOTIDE SEQUENCE [LARGE SCALE GENOMIC DNA]</scope>
    <source>
        <strain evidence="7">Urdbean</strain>
    </source>
</reference>
<keyword evidence="4" id="KW-1133">Transmembrane helix</keyword>
<dbReference type="InterPro" id="IPR027417">
    <property type="entry name" value="P-loop_NTPase"/>
</dbReference>
<evidence type="ECO:0000256" key="3">
    <source>
        <dbReference type="ARBA" id="ARBA00022840"/>
    </source>
</evidence>
<dbReference type="PANTHER" id="PTHR24223:SF108">
    <property type="entry name" value="ABC TRANSPORTER C FAMILY MEMBER 8"/>
    <property type="match status" value="1"/>
</dbReference>
<evidence type="ECO:0000256" key="4">
    <source>
        <dbReference type="ARBA" id="ARBA00022989"/>
    </source>
</evidence>
<evidence type="ECO:0000256" key="2">
    <source>
        <dbReference type="ARBA" id="ARBA00022741"/>
    </source>
</evidence>
<proteinExistence type="predicted"/>
<dbReference type="InterPro" id="IPR050173">
    <property type="entry name" value="ABC_transporter_C-like"/>
</dbReference>
<evidence type="ECO:0000256" key="5">
    <source>
        <dbReference type="ARBA" id="ARBA00023136"/>
    </source>
</evidence>
<evidence type="ECO:0000313" key="7">
    <source>
        <dbReference type="EMBL" id="WVZ19541.1"/>
    </source>
</evidence>
<dbReference type="EMBL" id="CP144699">
    <property type="protein sequence ID" value="WVZ19541.1"/>
    <property type="molecule type" value="Genomic_DNA"/>
</dbReference>
<dbReference type="GO" id="GO:0005524">
    <property type="term" value="F:ATP binding"/>
    <property type="evidence" value="ECO:0007669"/>
    <property type="project" value="UniProtKB-KW"/>
</dbReference>
<evidence type="ECO:0000256" key="6">
    <source>
        <dbReference type="SAM" id="MobiDB-lite"/>
    </source>
</evidence>
<keyword evidence="5" id="KW-0472">Membrane</keyword>
<dbReference type="Proteomes" id="UP001374535">
    <property type="component" value="Chromosome 2"/>
</dbReference>
<dbReference type="GO" id="GO:0042626">
    <property type="term" value="F:ATPase-coupled transmembrane transporter activity"/>
    <property type="evidence" value="ECO:0007669"/>
    <property type="project" value="TreeGrafter"/>
</dbReference>
<feature type="region of interest" description="Disordered" evidence="6">
    <location>
        <begin position="80"/>
        <end position="109"/>
    </location>
</feature>
<dbReference type="GO" id="GO:0016020">
    <property type="term" value="C:membrane"/>
    <property type="evidence" value="ECO:0007669"/>
    <property type="project" value="InterPro"/>
</dbReference>
<keyword evidence="1" id="KW-0812">Transmembrane</keyword>
<evidence type="ECO:0008006" key="9">
    <source>
        <dbReference type="Google" id="ProtNLM"/>
    </source>
</evidence>
<dbReference type="InterPro" id="IPR036640">
    <property type="entry name" value="ABC1_TM_sf"/>
</dbReference>
<evidence type="ECO:0000256" key="1">
    <source>
        <dbReference type="ARBA" id="ARBA00022692"/>
    </source>
</evidence>
<protein>
    <recommendedName>
        <fullName evidence="9">ABC transporter domain-containing protein</fullName>
    </recommendedName>
</protein>
<evidence type="ECO:0000313" key="8">
    <source>
        <dbReference type="Proteomes" id="UP001374535"/>
    </source>
</evidence>
<keyword evidence="3" id="KW-0067">ATP-binding</keyword>
<feature type="compositionally biased region" description="Basic and acidic residues" evidence="6">
    <location>
        <begin position="372"/>
        <end position="383"/>
    </location>
</feature>
<gene>
    <name evidence="7" type="ORF">V8G54_006863</name>
</gene>
<name>A0AAQ3NZU3_VIGMU</name>
<accession>A0AAQ3NZU3</accession>
<dbReference type="PANTHER" id="PTHR24223">
    <property type="entry name" value="ATP-BINDING CASSETTE SUB-FAMILY C"/>
    <property type="match status" value="1"/>
</dbReference>
<dbReference type="AlphaFoldDB" id="A0AAQ3NZU3"/>
<feature type="compositionally biased region" description="Basic and acidic residues" evidence="6">
    <location>
        <begin position="265"/>
        <end position="276"/>
    </location>
</feature>
<dbReference type="SUPFAM" id="SSF90123">
    <property type="entry name" value="ABC transporter transmembrane region"/>
    <property type="match status" value="1"/>
</dbReference>
<feature type="region of interest" description="Disordered" evidence="6">
    <location>
        <begin position="225"/>
        <end position="387"/>
    </location>
</feature>
<organism evidence="7 8">
    <name type="scientific">Vigna mungo</name>
    <name type="common">Black gram</name>
    <name type="synonym">Phaseolus mungo</name>
    <dbReference type="NCBI Taxonomy" id="3915"/>
    <lineage>
        <taxon>Eukaryota</taxon>
        <taxon>Viridiplantae</taxon>
        <taxon>Streptophyta</taxon>
        <taxon>Embryophyta</taxon>
        <taxon>Tracheophyta</taxon>
        <taxon>Spermatophyta</taxon>
        <taxon>Magnoliopsida</taxon>
        <taxon>eudicotyledons</taxon>
        <taxon>Gunneridae</taxon>
        <taxon>Pentapetalae</taxon>
        <taxon>rosids</taxon>
        <taxon>fabids</taxon>
        <taxon>Fabales</taxon>
        <taxon>Fabaceae</taxon>
        <taxon>Papilionoideae</taxon>
        <taxon>50 kb inversion clade</taxon>
        <taxon>NPAAA clade</taxon>
        <taxon>indigoferoid/millettioid clade</taxon>
        <taxon>Phaseoleae</taxon>
        <taxon>Vigna</taxon>
    </lineage>
</organism>